<evidence type="ECO:0000313" key="2">
    <source>
        <dbReference type="EMBL" id="ACJ38044.1"/>
    </source>
</evidence>
<feature type="non-terminal residue" evidence="2">
    <location>
        <position position="1"/>
    </location>
</feature>
<proteinExistence type="predicted"/>
<sequence>SFFGFLKFGYHTRSAATRRIPDFLNSCVIGLVGEATGMAVDLPPAFGWVVLAVVAYSVLNVWMAI</sequence>
<dbReference type="EMBL" id="FJ201761">
    <property type="protein sequence ID" value="ACJ38057.1"/>
    <property type="molecule type" value="Genomic_DNA"/>
</dbReference>
<keyword evidence="1" id="KW-0812">Transmembrane</keyword>
<dbReference type="EMBL" id="FJ201766">
    <property type="protein sequence ID" value="ACJ38062.1"/>
    <property type="molecule type" value="Genomic_DNA"/>
</dbReference>
<evidence type="ECO:0000313" key="6">
    <source>
        <dbReference type="EMBL" id="ACJ38048.1"/>
    </source>
</evidence>
<feature type="transmembrane region" description="Helical" evidence="1">
    <location>
        <begin position="45"/>
        <end position="64"/>
    </location>
</feature>
<gene>
    <name evidence="2" type="primary">gst2</name>
</gene>
<evidence type="ECO:0000313" key="5">
    <source>
        <dbReference type="EMBL" id="ACJ38047.1"/>
    </source>
</evidence>
<evidence type="ECO:0000313" key="9">
    <source>
        <dbReference type="EMBL" id="ACJ38056.1"/>
    </source>
</evidence>
<evidence type="ECO:0000313" key="3">
    <source>
        <dbReference type="EMBL" id="ACJ38045.1"/>
    </source>
</evidence>
<dbReference type="AlphaFoldDB" id="B8XC76"/>
<feature type="non-terminal residue" evidence="2">
    <location>
        <position position="65"/>
    </location>
</feature>
<dbReference type="EMBL" id="FJ201760">
    <property type="protein sequence ID" value="ACJ38056.1"/>
    <property type="molecule type" value="Genomic_DNA"/>
</dbReference>
<accession>B8XC76</accession>
<keyword evidence="1" id="KW-1133">Transmembrane helix</keyword>
<dbReference type="EMBL" id="FJ201751">
    <property type="protein sequence ID" value="ACJ38047.1"/>
    <property type="molecule type" value="Genomic_DNA"/>
</dbReference>
<dbReference type="EMBL" id="FJ201749">
    <property type="protein sequence ID" value="ACJ38045.1"/>
    <property type="molecule type" value="Genomic_DNA"/>
</dbReference>
<keyword evidence="2" id="KW-0808">Transferase</keyword>
<evidence type="ECO:0000313" key="10">
    <source>
        <dbReference type="EMBL" id="ACJ38057.1"/>
    </source>
</evidence>
<evidence type="ECO:0000313" key="11">
    <source>
        <dbReference type="EMBL" id="ACJ38062.1"/>
    </source>
</evidence>
<dbReference type="EMBL" id="FJ201748">
    <property type="protein sequence ID" value="ACJ38044.1"/>
    <property type="molecule type" value="Genomic_DNA"/>
</dbReference>
<dbReference type="EMBL" id="FJ201750">
    <property type="protein sequence ID" value="ACJ38046.1"/>
    <property type="molecule type" value="Genomic_DNA"/>
</dbReference>
<organism evidence="2">
    <name type="scientific">Pinus sylvestris</name>
    <name type="common">Scotch pine</name>
    <dbReference type="NCBI Taxonomy" id="3349"/>
    <lineage>
        <taxon>Eukaryota</taxon>
        <taxon>Viridiplantae</taxon>
        <taxon>Streptophyta</taxon>
        <taxon>Embryophyta</taxon>
        <taxon>Tracheophyta</taxon>
        <taxon>Spermatophyta</taxon>
        <taxon>Pinopsida</taxon>
        <taxon>Pinidae</taxon>
        <taxon>Conifers I</taxon>
        <taxon>Pinales</taxon>
        <taxon>Pinaceae</taxon>
        <taxon>Pinus</taxon>
        <taxon>Pinus subgen. Pinus</taxon>
    </lineage>
</organism>
<dbReference type="EMBL" id="FJ201756">
    <property type="protein sequence ID" value="ACJ38052.1"/>
    <property type="molecule type" value="Genomic_DNA"/>
</dbReference>
<dbReference type="EMBL" id="FJ201752">
    <property type="protein sequence ID" value="ACJ38048.1"/>
    <property type="molecule type" value="Genomic_DNA"/>
</dbReference>
<name>B8XC76_PINSY</name>
<evidence type="ECO:0000313" key="7">
    <source>
        <dbReference type="EMBL" id="ACJ38052.1"/>
    </source>
</evidence>
<keyword evidence="1" id="KW-0472">Membrane</keyword>
<reference evidence="2" key="1">
    <citation type="journal article" date="2009" name="Tree Genet. Genomes">
        <title>Search for nucleotide diversity patterns of local adaptation in dehydrins and other cold-related candidate genes in Scots pine (Pinus sylvestris L.).</title>
        <authorList>
            <person name="Wachowiak W."/>
            <person name="Balk P.A."/>
            <person name="Savolainen O."/>
        </authorList>
    </citation>
    <scope>NUCLEOTIDE SEQUENCE</scope>
    <source>
        <strain evidence="10">Austria 7</strain>
        <strain evidence="11">France 1893</strain>
        <strain evidence="2">Northern Finland 128</strain>
        <strain evidence="3">Northern Finland 194</strain>
        <strain evidence="4">Northern Finland 196</strain>
        <strain evidence="5">Northern Finland 218</strain>
        <strain evidence="8">Poland 18</strain>
        <strain evidence="9">Poland 27</strain>
        <strain evidence="6">Southern Finland 42</strain>
        <strain evidence="7">Sweden 3</strain>
    </source>
</reference>
<dbReference type="GO" id="GO:0016740">
    <property type="term" value="F:transferase activity"/>
    <property type="evidence" value="ECO:0007669"/>
    <property type="project" value="UniProtKB-KW"/>
</dbReference>
<evidence type="ECO:0000256" key="1">
    <source>
        <dbReference type="SAM" id="Phobius"/>
    </source>
</evidence>
<evidence type="ECO:0000313" key="4">
    <source>
        <dbReference type="EMBL" id="ACJ38046.1"/>
    </source>
</evidence>
<evidence type="ECO:0000313" key="8">
    <source>
        <dbReference type="EMBL" id="ACJ38054.1"/>
    </source>
</evidence>
<protein>
    <submittedName>
        <fullName evidence="2">Glutathione-S-transferase protein 2</fullName>
    </submittedName>
</protein>
<dbReference type="EMBL" id="FJ201758">
    <property type="protein sequence ID" value="ACJ38054.1"/>
    <property type="molecule type" value="Genomic_DNA"/>
</dbReference>